<dbReference type="PANTHER" id="PTHR42733">
    <property type="entry name" value="DJ-1 PROTEIN"/>
    <property type="match status" value="1"/>
</dbReference>
<dbReference type="PANTHER" id="PTHR42733:SF12">
    <property type="entry name" value="PROTEINASE"/>
    <property type="match status" value="1"/>
</dbReference>
<dbReference type="AlphaFoldDB" id="A0A939EMJ2"/>
<name>A0A939EMJ2_9HYPH</name>
<keyword evidence="4" id="KW-1185">Reference proteome</keyword>
<dbReference type="RefSeq" id="WP_206939797.1">
    <property type="nucleotide sequence ID" value="NZ_JAFLNF010000003.1"/>
</dbReference>
<comment type="caution">
    <text evidence="3">The sequence shown here is derived from an EMBL/GenBank/DDBJ whole genome shotgun (WGS) entry which is preliminary data.</text>
</comment>
<dbReference type="Pfam" id="PF01965">
    <property type="entry name" value="DJ-1_PfpI"/>
    <property type="match status" value="1"/>
</dbReference>
<dbReference type="InterPro" id="IPR006286">
    <property type="entry name" value="C56_PfpI-like"/>
</dbReference>
<dbReference type="PROSITE" id="PS51276">
    <property type="entry name" value="PEPTIDASE_C56_PFPI"/>
    <property type="match status" value="1"/>
</dbReference>
<evidence type="ECO:0000313" key="4">
    <source>
        <dbReference type="Proteomes" id="UP000664779"/>
    </source>
</evidence>
<organism evidence="3 4">
    <name type="scientific">Roseibium limicola</name>
    <dbReference type="NCBI Taxonomy" id="2816037"/>
    <lineage>
        <taxon>Bacteria</taxon>
        <taxon>Pseudomonadati</taxon>
        <taxon>Pseudomonadota</taxon>
        <taxon>Alphaproteobacteria</taxon>
        <taxon>Hyphomicrobiales</taxon>
        <taxon>Stappiaceae</taxon>
        <taxon>Roseibium</taxon>
    </lineage>
</organism>
<dbReference type="SUPFAM" id="SSF52317">
    <property type="entry name" value="Class I glutamine amidotransferase-like"/>
    <property type="match status" value="1"/>
</dbReference>
<sequence>MPKITDAKILIISTHGFEQSELEYPRDELRKAGAVVHVATPDGEAIKGWDKDNWGNKADADLKLTQAAPADYDAVVLPGGQINPDLLRVNDDALALIRSFVHNGKTVAAICHAPWLLAEVGALNGREATSYKSIKTDIENAGAKWRDQEVVCDNGIVTSRSPEDLQAFVAKIIEEIEEGEHKRKAA</sequence>
<accession>A0A939EMJ2</accession>
<evidence type="ECO:0000259" key="2">
    <source>
        <dbReference type="Pfam" id="PF01965"/>
    </source>
</evidence>
<feature type="domain" description="DJ-1/PfpI" evidence="2">
    <location>
        <begin position="8"/>
        <end position="175"/>
    </location>
</feature>
<evidence type="ECO:0000256" key="1">
    <source>
        <dbReference type="ARBA" id="ARBA00008542"/>
    </source>
</evidence>
<dbReference type="NCBIfam" id="TIGR01382">
    <property type="entry name" value="PfpI"/>
    <property type="match status" value="1"/>
</dbReference>
<evidence type="ECO:0000313" key="3">
    <source>
        <dbReference type="EMBL" id="MBO0345326.1"/>
    </source>
</evidence>
<dbReference type="InterPro" id="IPR002818">
    <property type="entry name" value="DJ-1/PfpI"/>
</dbReference>
<protein>
    <submittedName>
        <fullName evidence="3">Type 1 glutamine amidotransferase</fullName>
    </submittedName>
</protein>
<dbReference type="Proteomes" id="UP000664779">
    <property type="component" value="Unassembled WGS sequence"/>
</dbReference>
<reference evidence="3" key="1">
    <citation type="submission" date="2021-03" db="EMBL/GenBank/DDBJ databases">
        <title>Roseibium sp. CAU 1637 isolated from Incheon.</title>
        <authorList>
            <person name="Kim W."/>
        </authorList>
    </citation>
    <scope>NUCLEOTIDE SEQUENCE</scope>
    <source>
        <strain evidence="3">CAU 1637</strain>
    </source>
</reference>
<gene>
    <name evidence="3" type="ORF">J0X15_08850</name>
</gene>
<dbReference type="Gene3D" id="3.40.50.880">
    <property type="match status" value="1"/>
</dbReference>
<proteinExistence type="inferred from homology"/>
<dbReference type="CDD" id="cd03134">
    <property type="entry name" value="GATase1_PfpI_like"/>
    <property type="match status" value="1"/>
</dbReference>
<keyword evidence="3" id="KW-0315">Glutamine amidotransferase</keyword>
<dbReference type="InterPro" id="IPR029062">
    <property type="entry name" value="Class_I_gatase-like"/>
</dbReference>
<dbReference type="EMBL" id="JAFLNF010000003">
    <property type="protein sequence ID" value="MBO0345326.1"/>
    <property type="molecule type" value="Genomic_DNA"/>
</dbReference>
<comment type="similarity">
    <text evidence="1">Belongs to the peptidase C56 family.</text>
</comment>